<dbReference type="EMBL" id="VXIV02003140">
    <property type="protein sequence ID" value="KAF6020947.1"/>
    <property type="molecule type" value="Genomic_DNA"/>
</dbReference>
<keyword evidence="2" id="KW-1185">Reference proteome</keyword>
<organism evidence="1 2">
    <name type="scientific">Bugula neritina</name>
    <name type="common">Brown bryozoan</name>
    <name type="synonym">Sertularia neritina</name>
    <dbReference type="NCBI Taxonomy" id="10212"/>
    <lineage>
        <taxon>Eukaryota</taxon>
        <taxon>Metazoa</taxon>
        <taxon>Spiralia</taxon>
        <taxon>Lophotrochozoa</taxon>
        <taxon>Bryozoa</taxon>
        <taxon>Gymnolaemata</taxon>
        <taxon>Cheilostomatida</taxon>
        <taxon>Flustrina</taxon>
        <taxon>Buguloidea</taxon>
        <taxon>Bugulidae</taxon>
        <taxon>Bugula</taxon>
    </lineage>
</organism>
<evidence type="ECO:0000313" key="2">
    <source>
        <dbReference type="Proteomes" id="UP000593567"/>
    </source>
</evidence>
<gene>
    <name evidence="1" type="ORF">EB796_020750</name>
</gene>
<protein>
    <submittedName>
        <fullName evidence="1">Uncharacterized protein</fullName>
    </submittedName>
</protein>
<dbReference type="AlphaFoldDB" id="A0A7J7J4Z7"/>
<evidence type="ECO:0000313" key="1">
    <source>
        <dbReference type="EMBL" id="KAF6020947.1"/>
    </source>
</evidence>
<sequence>MPRKSKETKVCSPGLDSNSNYATSVDEKLLKAEGINADSIPKELEADETSQSLLAGDSLPNIHSAIHTSSSVYSTEL</sequence>
<proteinExistence type="predicted"/>
<comment type="caution">
    <text evidence="1">The sequence shown here is derived from an EMBL/GenBank/DDBJ whole genome shotgun (WGS) entry which is preliminary data.</text>
</comment>
<reference evidence="1" key="1">
    <citation type="submission" date="2020-06" db="EMBL/GenBank/DDBJ databases">
        <title>Draft genome of Bugula neritina, a colonial animal packing powerful symbionts and potential medicines.</title>
        <authorList>
            <person name="Rayko M."/>
        </authorList>
    </citation>
    <scope>NUCLEOTIDE SEQUENCE [LARGE SCALE GENOMIC DNA]</scope>
    <source>
        <strain evidence="1">Kwan_BN1</strain>
    </source>
</reference>
<name>A0A7J7J4Z7_BUGNE</name>
<dbReference type="Proteomes" id="UP000593567">
    <property type="component" value="Unassembled WGS sequence"/>
</dbReference>
<accession>A0A7J7J4Z7</accession>